<evidence type="ECO:0000256" key="1">
    <source>
        <dbReference type="ARBA" id="ARBA00001576"/>
    </source>
</evidence>
<organism evidence="8 9">
    <name type="scientific">Bemisia tabaci</name>
    <name type="common">Sweetpotato whitefly</name>
    <name type="synonym">Aleurodes tabaci</name>
    <dbReference type="NCBI Taxonomy" id="7038"/>
    <lineage>
        <taxon>Eukaryota</taxon>
        <taxon>Metazoa</taxon>
        <taxon>Ecdysozoa</taxon>
        <taxon>Arthropoda</taxon>
        <taxon>Hexapoda</taxon>
        <taxon>Insecta</taxon>
        <taxon>Pterygota</taxon>
        <taxon>Neoptera</taxon>
        <taxon>Paraneoptera</taxon>
        <taxon>Hemiptera</taxon>
        <taxon>Sternorrhyncha</taxon>
        <taxon>Aleyrodoidea</taxon>
        <taxon>Aleyrodidae</taxon>
        <taxon>Aleyrodinae</taxon>
        <taxon>Bemisia</taxon>
    </lineage>
</organism>
<evidence type="ECO:0000313" key="8">
    <source>
        <dbReference type="EMBL" id="CAH0770774.1"/>
    </source>
</evidence>
<dbReference type="Pfam" id="PF01204">
    <property type="entry name" value="Trehalase"/>
    <property type="match status" value="1"/>
</dbReference>
<comment type="catalytic activity">
    <reaction evidence="1 7">
        <text>alpha,alpha-trehalose + H2O = alpha-D-glucose + beta-D-glucose</text>
        <dbReference type="Rhea" id="RHEA:32675"/>
        <dbReference type="ChEBI" id="CHEBI:15377"/>
        <dbReference type="ChEBI" id="CHEBI:15903"/>
        <dbReference type="ChEBI" id="CHEBI:16551"/>
        <dbReference type="ChEBI" id="CHEBI:17925"/>
        <dbReference type="EC" id="3.2.1.28"/>
    </reaction>
</comment>
<dbReference type="PANTHER" id="PTHR23403">
    <property type="entry name" value="TREHALASE"/>
    <property type="match status" value="1"/>
</dbReference>
<evidence type="ECO:0000256" key="2">
    <source>
        <dbReference type="ARBA" id="ARBA00005615"/>
    </source>
</evidence>
<dbReference type="PROSITE" id="PS00928">
    <property type="entry name" value="TREHALASE_2"/>
    <property type="match status" value="1"/>
</dbReference>
<evidence type="ECO:0000313" key="9">
    <source>
        <dbReference type="Proteomes" id="UP001152759"/>
    </source>
</evidence>
<dbReference type="InterPro" id="IPR012341">
    <property type="entry name" value="6hp_glycosidase-like_sf"/>
</dbReference>
<proteinExistence type="inferred from homology"/>
<evidence type="ECO:0000256" key="7">
    <source>
        <dbReference type="RuleBase" id="RU361180"/>
    </source>
</evidence>
<sequence>MAGLYHDSKTFVDMKMKFSPNETVGMFAELMKRTESRPSRLQLELFVNETFEPPGSEFEAWDPSDWVQTPGFLGRVKDKELSEWAAQLNDLWKFLGRKMRDDIKHHPDLYSIIYVPNPVIVPGGRFREFYYWDSYWIIRGLLLSEMYHTVRGMLENFLTIVEEYGLIPNGGRVYYAKRSHPPLLIPMVKSYLDTTKNITFLRANIDTMEKEFLFWMTNHTVKVEKNGKFYTLARYKDSSSGPRPESYREDYMSAQIFRSDKEKESYYSELKSAAESGWDFSSRWFVLNGTNKGNLTNAKTTYLLPVELNAILYWNAVLLSEFFRTLGQAEKAIKYEELSKDWMEAVTEVLWHDEVGAWLDYDIVNEVKRDYFYPTNISPLWTGCFEKNKTEYFTAKVMKYLEKTQIMVNLGGIPTTLEHSGEQWDYPNAWPPLQYIMIMSLDATGDSWAQDLAYEMSERWVRSNFKAYNETGIMYEKYDATVPGGHGGGGEYEVQMGFGWTNGIIMELLDKYGERMTAEDRFIEPPQQEHSIRSSALSLQSSLSAETQVLTVILALIATLAAGFIG</sequence>
<evidence type="ECO:0000256" key="5">
    <source>
        <dbReference type="ARBA" id="ARBA00022801"/>
    </source>
</evidence>
<dbReference type="Gene3D" id="1.50.10.10">
    <property type="match status" value="1"/>
</dbReference>
<evidence type="ECO:0000256" key="6">
    <source>
        <dbReference type="ARBA" id="ARBA00023295"/>
    </source>
</evidence>
<dbReference type="InterPro" id="IPR001661">
    <property type="entry name" value="Glyco_hydro_37"/>
</dbReference>
<dbReference type="PANTHER" id="PTHR23403:SF1">
    <property type="entry name" value="TREHALASE"/>
    <property type="match status" value="1"/>
</dbReference>
<dbReference type="InterPro" id="IPR018232">
    <property type="entry name" value="Glyco_hydro_37_CS"/>
</dbReference>
<gene>
    <name evidence="8" type="ORF">BEMITA_LOCUS7605</name>
</gene>
<comment type="similarity">
    <text evidence="2 7">Belongs to the glycosyl hydrolase 37 family.</text>
</comment>
<dbReference type="Proteomes" id="UP001152759">
    <property type="component" value="Chromosome 4"/>
</dbReference>
<dbReference type="AlphaFoldDB" id="A0A9P0G558"/>
<dbReference type="GO" id="GO:0005993">
    <property type="term" value="P:trehalose catabolic process"/>
    <property type="evidence" value="ECO:0007669"/>
    <property type="project" value="TreeGrafter"/>
</dbReference>
<dbReference type="GO" id="GO:0004555">
    <property type="term" value="F:alpha,alpha-trehalase activity"/>
    <property type="evidence" value="ECO:0007669"/>
    <property type="project" value="UniProtKB-EC"/>
</dbReference>
<protein>
    <recommendedName>
        <fullName evidence="4 7">Trehalase</fullName>
        <ecNumber evidence="3 7">3.2.1.28</ecNumber>
    </recommendedName>
    <alternativeName>
        <fullName evidence="7">Alpha-trehalose glucohydrolase</fullName>
    </alternativeName>
</protein>
<dbReference type="PRINTS" id="PR00744">
    <property type="entry name" value="GLHYDRLASE37"/>
</dbReference>
<keyword evidence="5 7" id="KW-0378">Hydrolase</keyword>
<accession>A0A9P0G558</accession>
<dbReference type="SUPFAM" id="SSF48208">
    <property type="entry name" value="Six-hairpin glycosidases"/>
    <property type="match status" value="1"/>
</dbReference>
<reference evidence="8" key="1">
    <citation type="submission" date="2021-12" db="EMBL/GenBank/DDBJ databases">
        <authorList>
            <person name="King R."/>
        </authorList>
    </citation>
    <scope>NUCLEOTIDE SEQUENCE</scope>
</reference>
<evidence type="ECO:0000256" key="3">
    <source>
        <dbReference type="ARBA" id="ARBA00012757"/>
    </source>
</evidence>
<dbReference type="PROSITE" id="PS00927">
    <property type="entry name" value="TREHALASE_1"/>
    <property type="match status" value="1"/>
</dbReference>
<keyword evidence="6 7" id="KW-0326">Glycosidase</keyword>
<name>A0A9P0G558_BEMTA</name>
<dbReference type="EMBL" id="OU963865">
    <property type="protein sequence ID" value="CAH0770774.1"/>
    <property type="molecule type" value="Genomic_DNA"/>
</dbReference>
<keyword evidence="9" id="KW-1185">Reference proteome</keyword>
<dbReference type="InterPro" id="IPR008928">
    <property type="entry name" value="6-hairpin_glycosidase_sf"/>
</dbReference>
<dbReference type="EC" id="3.2.1.28" evidence="3 7"/>
<evidence type="ECO:0000256" key="4">
    <source>
        <dbReference type="ARBA" id="ARBA00019905"/>
    </source>
</evidence>